<comment type="caution">
    <text evidence="3">The sequence shown here is derived from an EMBL/GenBank/DDBJ whole genome shotgun (WGS) entry which is preliminary data.</text>
</comment>
<evidence type="ECO:0000313" key="4">
    <source>
        <dbReference type="Proteomes" id="UP000229730"/>
    </source>
</evidence>
<keyword evidence="3" id="KW-0449">Lipoprotein</keyword>
<reference evidence="3 4" key="1">
    <citation type="submission" date="2017-10" db="EMBL/GenBank/DDBJ databases">
        <title>Frigbacter circumglobatus gen. nov. sp. nov., isolated from sediment cultured in situ.</title>
        <authorList>
            <person name="Zhao Z."/>
        </authorList>
    </citation>
    <scope>NUCLEOTIDE SEQUENCE [LARGE SCALE GENOMIC DNA]</scope>
    <source>
        <strain evidence="3 4">ZYL</strain>
    </source>
</reference>
<keyword evidence="4" id="KW-1185">Reference proteome</keyword>
<dbReference type="RefSeq" id="WP_099471586.1">
    <property type="nucleotide sequence ID" value="NZ_CAXBMK010000005.1"/>
</dbReference>
<evidence type="ECO:0000313" key="3">
    <source>
        <dbReference type="EMBL" id="PHZ86002.1"/>
    </source>
</evidence>
<protein>
    <submittedName>
        <fullName evidence="3">Lipoprotein transmembrane</fullName>
    </submittedName>
</protein>
<feature type="chain" id="PRO_5013821411" evidence="1">
    <location>
        <begin position="21"/>
        <end position="216"/>
    </location>
</feature>
<gene>
    <name evidence="3" type="ORF">CRD36_04840</name>
</gene>
<dbReference type="Proteomes" id="UP000229730">
    <property type="component" value="Unassembled WGS sequence"/>
</dbReference>
<evidence type="ECO:0000259" key="2">
    <source>
        <dbReference type="Pfam" id="PF13590"/>
    </source>
</evidence>
<name>A0A2G4YUI4_9PROT</name>
<dbReference type="Pfam" id="PF13590">
    <property type="entry name" value="DUF4136"/>
    <property type="match status" value="1"/>
</dbReference>
<dbReference type="AlphaFoldDB" id="A0A2G4YUI4"/>
<keyword evidence="3" id="KW-0472">Membrane</keyword>
<evidence type="ECO:0000256" key="1">
    <source>
        <dbReference type="SAM" id="SignalP"/>
    </source>
</evidence>
<dbReference type="EMBL" id="PDEM01000009">
    <property type="protein sequence ID" value="PHZ86002.1"/>
    <property type="molecule type" value="Genomic_DNA"/>
</dbReference>
<proteinExistence type="predicted"/>
<dbReference type="InParanoid" id="A0A2G4YUI4"/>
<dbReference type="InterPro" id="IPR025411">
    <property type="entry name" value="DUF4136"/>
</dbReference>
<feature type="signal peptide" evidence="1">
    <location>
        <begin position="1"/>
        <end position="20"/>
    </location>
</feature>
<accession>A0A2G4YUI4</accession>
<dbReference type="Gene3D" id="3.30.160.670">
    <property type="match status" value="1"/>
</dbReference>
<keyword evidence="3" id="KW-0812">Transmembrane</keyword>
<dbReference type="PROSITE" id="PS51257">
    <property type="entry name" value="PROKAR_LIPOPROTEIN"/>
    <property type="match status" value="1"/>
</dbReference>
<dbReference type="OrthoDB" id="7501218at2"/>
<organism evidence="3 4">
    <name type="scientific">Paremcibacter congregatus</name>
    <dbReference type="NCBI Taxonomy" id="2043170"/>
    <lineage>
        <taxon>Bacteria</taxon>
        <taxon>Pseudomonadati</taxon>
        <taxon>Pseudomonadota</taxon>
        <taxon>Alphaproteobacteria</taxon>
        <taxon>Emcibacterales</taxon>
        <taxon>Emcibacteraceae</taxon>
        <taxon>Paremcibacter</taxon>
    </lineage>
</organism>
<sequence>MTKKIVRLLVLVGLVGLVSACSNTFKSDVSRFHELPQPAGETVEIVPADPAKAGSLEFASYANIVGSYLGQQGYKPANGGKADLIVELDYSVDDGKVLNRYRPSRFAFGYGYYPYHYGFYHHYWHSPYFYDPFWGAYGPYDRARDSYVSYTRKLELVIRPNKEGAKNLFEATVESRGRSNKLHKLMPLMVQALFTNFPGQSGTTDKIVIELGDKDY</sequence>
<feature type="domain" description="DUF4136" evidence="2">
    <location>
        <begin position="48"/>
        <end position="199"/>
    </location>
</feature>
<keyword evidence="1" id="KW-0732">Signal</keyword>